<evidence type="ECO:0000313" key="4">
    <source>
        <dbReference type="Proteomes" id="UP000283077"/>
    </source>
</evidence>
<evidence type="ECO:0000313" key="3">
    <source>
        <dbReference type="EMBL" id="RVU40918.1"/>
    </source>
</evidence>
<keyword evidence="4" id="KW-1185">Reference proteome</keyword>
<name>A0A437R2D7_9GAMM</name>
<dbReference type="GO" id="GO:0016787">
    <property type="term" value="F:hydrolase activity"/>
    <property type="evidence" value="ECO:0007669"/>
    <property type="project" value="UniProtKB-KW"/>
</dbReference>
<dbReference type="Pfam" id="PF12146">
    <property type="entry name" value="Hydrolase_4"/>
    <property type="match status" value="1"/>
</dbReference>
<dbReference type="InterPro" id="IPR051044">
    <property type="entry name" value="MAG_DAG_Lipase"/>
</dbReference>
<dbReference type="InterPro" id="IPR022742">
    <property type="entry name" value="Hydrolase_4"/>
</dbReference>
<dbReference type="OrthoDB" id="9788260at2"/>
<dbReference type="SUPFAM" id="SSF53474">
    <property type="entry name" value="alpha/beta-Hydrolases"/>
    <property type="match status" value="1"/>
</dbReference>
<dbReference type="Gene3D" id="3.40.50.1820">
    <property type="entry name" value="alpha/beta hydrolase"/>
    <property type="match status" value="1"/>
</dbReference>
<proteinExistence type="predicted"/>
<organism evidence="3 4">
    <name type="scientific">Rheinheimera riviphila</name>
    <dbReference type="NCBI Taxonomy" id="1834037"/>
    <lineage>
        <taxon>Bacteria</taxon>
        <taxon>Pseudomonadati</taxon>
        <taxon>Pseudomonadota</taxon>
        <taxon>Gammaproteobacteria</taxon>
        <taxon>Chromatiales</taxon>
        <taxon>Chromatiaceae</taxon>
        <taxon>Rheinheimera</taxon>
    </lineage>
</organism>
<feature type="chain" id="PRO_5018976858" evidence="1">
    <location>
        <begin position="29"/>
        <end position="362"/>
    </location>
</feature>
<comment type="caution">
    <text evidence="3">The sequence shown here is derived from an EMBL/GenBank/DDBJ whole genome shotgun (WGS) entry which is preliminary data.</text>
</comment>
<evidence type="ECO:0000256" key="1">
    <source>
        <dbReference type="SAM" id="SignalP"/>
    </source>
</evidence>
<keyword evidence="3" id="KW-0378">Hydrolase</keyword>
<keyword evidence="1" id="KW-0732">Signal</keyword>
<feature type="domain" description="Serine aminopeptidase S33" evidence="2">
    <location>
        <begin position="80"/>
        <end position="337"/>
    </location>
</feature>
<protein>
    <submittedName>
        <fullName evidence="3">Alpha/beta fold hydrolase</fullName>
    </submittedName>
</protein>
<dbReference type="AlphaFoldDB" id="A0A437R2D7"/>
<accession>A0A437R2D7</accession>
<dbReference type="RefSeq" id="WP_127697925.1">
    <property type="nucleotide sequence ID" value="NZ_SACS01000003.1"/>
</dbReference>
<dbReference type="PANTHER" id="PTHR11614">
    <property type="entry name" value="PHOSPHOLIPASE-RELATED"/>
    <property type="match status" value="1"/>
</dbReference>
<dbReference type="EMBL" id="SACS01000003">
    <property type="protein sequence ID" value="RVU40918.1"/>
    <property type="molecule type" value="Genomic_DNA"/>
</dbReference>
<dbReference type="InterPro" id="IPR029058">
    <property type="entry name" value="AB_hydrolase_fold"/>
</dbReference>
<sequence>MKAFSLKTLPALMLAAGLTVGLPAPLLAATAVNPYKVLTETELEAQQVQIDLFWQKQINQGSFAGIGEVPLHYAYVVPANAKATIVILNGRTESVLKYQEMYFELARQGYAVFSYDHRGQGLSGRLNADPHLGHVEDFQHYVQDVALFMAKFSGQMPGPKLLMAHSMGGAIGSAYLAKAPTEFVAAAMSAPMHAPNAEVIFGAQDGCYLAAAVRWSCSDCYAGFVSQPYNPGPFVGNIYTQSEIRYRRFREQYQQQPKIQLGGPSWQWLSQACAIADEMPQIAANIQTPVLILQAGDDSAVAPAPQDEFCQAIGSNCAGGKVLHFAGARHEFFIEADQYRLPAMTAVLEFYQQQLSLPQASK</sequence>
<evidence type="ECO:0000259" key="2">
    <source>
        <dbReference type="Pfam" id="PF12146"/>
    </source>
</evidence>
<feature type="signal peptide" evidence="1">
    <location>
        <begin position="1"/>
        <end position="28"/>
    </location>
</feature>
<gene>
    <name evidence="3" type="ORF">EOE67_04920</name>
</gene>
<reference evidence="3 4" key="1">
    <citation type="submission" date="2019-01" db="EMBL/GenBank/DDBJ databases">
        <authorList>
            <person name="Chen W.-M."/>
        </authorList>
    </citation>
    <scope>NUCLEOTIDE SEQUENCE [LARGE SCALE GENOMIC DNA]</scope>
    <source>
        <strain evidence="3 4">KYPC3</strain>
    </source>
</reference>
<dbReference type="Proteomes" id="UP000283077">
    <property type="component" value="Unassembled WGS sequence"/>
</dbReference>